<dbReference type="EMBL" id="JANBPW010002278">
    <property type="protein sequence ID" value="KAJ1941367.1"/>
    <property type="molecule type" value="Genomic_DNA"/>
</dbReference>
<keyword evidence="2" id="KW-1185">Reference proteome</keyword>
<keyword evidence="1" id="KW-0808">Transferase</keyword>
<keyword evidence="1" id="KW-0723">Serine/threonine-protein kinase</keyword>
<feature type="non-terminal residue" evidence="1">
    <location>
        <position position="714"/>
    </location>
</feature>
<sequence length="714" mass="77804">MEQCHGDILGLINSHLPRHLDEKTILHIFSDACMAVAHMHYQRPPVLHRDLKVENILVGDSNYKLCDFGSATNQLVRPDRRVARDQIVALEEEIQRYTTLEYRAPEMIDLYLQRGITEKADIWALGVLLYKLCYYCTPFDNASPLAILNAEYSIPERPAYSKQLKHIFQITMREEPRERCTIYTLCTYVSGLRGEQCTLEDIYASPPSSPAGTPMMRSASNNSSISSALPPHQPKRYAAKQAPNTAAFADQNAITELDSDAIVPMRRGRPTKKPAASSNASSVPASAAAASADSSAPPPKPARYYSANKVGFKAKSEFTPAYPSHMSISQPTTPVNHHETTDGLGIYKGERSSGNGKGGGVDTLPSSAHTTLDGLESLSMDFVEGAVFGSTRRTSVVRRKPSLRTSVASSPASAFNDVATPMTADNVCATPHAETVAQAGQPLGLPNFVHQPLPPPPPPPPSTDNGPVADSPMMHGAQTVQLASPPVSRKSMGTPDAAAAAMESPLSMSKSAQGVQAMPSDTQFGMSPSGNIDDAFDTSNNGWDARQSIDVRNDNSLRLSTILEAYQDMDLGDSDMNKSTVPQPKSRIKSIYDMTWDKLEGDSNRYSTLFDDQMFNAKARYAKQRTSVYQSPENYYKSAKPVEEAQNSWKAMPASTLDDMLSRMEEYNKQLTPTTPVTKSDPWAIQPSSQPPALAAVPEEADVQPDAQLNIDEL</sequence>
<dbReference type="EC" id="2.7.11.1" evidence="1"/>
<name>A0ACC1J808_9FUNG</name>
<gene>
    <name evidence="1" type="primary">AKL1</name>
    <name evidence="1" type="ORF">FBU59_003519</name>
</gene>
<proteinExistence type="predicted"/>
<accession>A0ACC1J808</accession>
<evidence type="ECO:0000313" key="2">
    <source>
        <dbReference type="Proteomes" id="UP001150603"/>
    </source>
</evidence>
<evidence type="ECO:0000313" key="1">
    <source>
        <dbReference type="EMBL" id="KAJ1941367.1"/>
    </source>
</evidence>
<dbReference type="Proteomes" id="UP001150603">
    <property type="component" value="Unassembled WGS sequence"/>
</dbReference>
<organism evidence="1 2">
    <name type="scientific">Linderina macrospora</name>
    <dbReference type="NCBI Taxonomy" id="4868"/>
    <lineage>
        <taxon>Eukaryota</taxon>
        <taxon>Fungi</taxon>
        <taxon>Fungi incertae sedis</taxon>
        <taxon>Zoopagomycota</taxon>
        <taxon>Kickxellomycotina</taxon>
        <taxon>Kickxellomycetes</taxon>
        <taxon>Kickxellales</taxon>
        <taxon>Kickxellaceae</taxon>
        <taxon>Linderina</taxon>
    </lineage>
</organism>
<keyword evidence="1" id="KW-0418">Kinase</keyword>
<comment type="caution">
    <text evidence="1">The sequence shown here is derived from an EMBL/GenBank/DDBJ whole genome shotgun (WGS) entry which is preliminary data.</text>
</comment>
<protein>
    <submittedName>
        <fullName evidence="1">Ark- serine/threonine protein kinase</fullName>
        <ecNumber evidence="1">2.7.11.1</ecNumber>
    </submittedName>
</protein>
<reference evidence="1" key="1">
    <citation type="submission" date="2022-07" db="EMBL/GenBank/DDBJ databases">
        <title>Phylogenomic reconstructions and comparative analyses of Kickxellomycotina fungi.</title>
        <authorList>
            <person name="Reynolds N.K."/>
            <person name="Stajich J.E."/>
            <person name="Barry K."/>
            <person name="Grigoriev I.V."/>
            <person name="Crous P."/>
            <person name="Smith M.E."/>
        </authorList>
    </citation>
    <scope>NUCLEOTIDE SEQUENCE</scope>
    <source>
        <strain evidence="1">NRRL 5244</strain>
    </source>
</reference>